<evidence type="ECO:0000313" key="2">
    <source>
        <dbReference type="Proteomes" id="UP000675881"/>
    </source>
</evidence>
<name>A0A7R8CPK3_LEPSM</name>
<organism evidence="1 2">
    <name type="scientific">Lepeophtheirus salmonis</name>
    <name type="common">Salmon louse</name>
    <name type="synonym">Caligus salmonis</name>
    <dbReference type="NCBI Taxonomy" id="72036"/>
    <lineage>
        <taxon>Eukaryota</taxon>
        <taxon>Metazoa</taxon>
        <taxon>Ecdysozoa</taxon>
        <taxon>Arthropoda</taxon>
        <taxon>Crustacea</taxon>
        <taxon>Multicrustacea</taxon>
        <taxon>Hexanauplia</taxon>
        <taxon>Copepoda</taxon>
        <taxon>Siphonostomatoida</taxon>
        <taxon>Caligidae</taxon>
        <taxon>Lepeophtheirus</taxon>
    </lineage>
</organism>
<keyword evidence="2" id="KW-1185">Reference proteome</keyword>
<gene>
    <name evidence="1" type="ORF">LSAA_4883</name>
</gene>
<evidence type="ECO:0000313" key="1">
    <source>
        <dbReference type="EMBL" id="CAF2852593.1"/>
    </source>
</evidence>
<accession>A0A7R8CPK3</accession>
<dbReference type="EMBL" id="HG994593">
    <property type="protein sequence ID" value="CAF2852593.1"/>
    <property type="molecule type" value="Genomic_DNA"/>
</dbReference>
<dbReference type="AlphaFoldDB" id="A0A7R8CPK3"/>
<reference evidence="1" key="1">
    <citation type="submission" date="2021-02" db="EMBL/GenBank/DDBJ databases">
        <authorList>
            <person name="Bekaert M."/>
        </authorList>
    </citation>
    <scope>NUCLEOTIDE SEQUENCE</scope>
    <source>
        <strain evidence="1">IoA-00</strain>
    </source>
</reference>
<proteinExistence type="predicted"/>
<sequence>MWRGQIFHGFDNHSFFPFSSIMAWSLVWEHSDIDYVYESLAKCKICRKKVFIWGKNRSKFSTVPLREHPQSKHNFEFLAMIQRENQKVYPKGSSSYFSAFSSQSVAACIESTL</sequence>
<dbReference type="Proteomes" id="UP000675881">
    <property type="component" value="Chromosome 14"/>
</dbReference>
<protein>
    <submittedName>
        <fullName evidence="1">(salmon louse) hypothetical protein</fullName>
    </submittedName>
</protein>